<sequence length="118" mass="13628">MKGTINFSHTVDRKSECQPILEFSGKSSVIEIDPTVKSRIKFYNSINAYDKLFDVLRQAFESTVVENELDKLLDGYDAYRKGGELIVKCTCKHPTTCLGRVLHDMLIKHEIINLQWYK</sequence>
<reference evidence="1 2" key="1">
    <citation type="submission" date="2015-08" db="EMBL/GenBank/DDBJ databases">
        <authorList>
            <person name="Babu N.S."/>
            <person name="Beckwith C.J."/>
            <person name="Beseler K.G."/>
            <person name="Brison A."/>
            <person name="Carone J.V."/>
            <person name="Caskin T.P."/>
            <person name="Diamond M."/>
            <person name="Durham M.E."/>
            <person name="Foxe J.M."/>
            <person name="Go M."/>
            <person name="Henderson B.A."/>
            <person name="Jones I.B."/>
            <person name="McGettigan J.A."/>
            <person name="Micheletti S.J."/>
            <person name="Nasrallah M.E."/>
            <person name="Ortiz D."/>
            <person name="Piller C.R."/>
            <person name="Privatt S.R."/>
            <person name="Schneider S.L."/>
            <person name="Sharp S."/>
            <person name="Smith T.C."/>
            <person name="Stanton J.D."/>
            <person name="Ullery H.E."/>
            <person name="Wilson R.J."/>
            <person name="Serrano M.G."/>
            <person name="Buck G."/>
            <person name="Lee V."/>
            <person name="Wang Y."/>
            <person name="Carvalho R."/>
            <person name="Voegtly L."/>
            <person name="Shi R."/>
            <person name="Duckworth R."/>
            <person name="Johnson A."/>
            <person name="Loviza R."/>
            <person name="Walstead R."/>
            <person name="Shah Z."/>
            <person name="Kiflezghi M."/>
            <person name="Wade K."/>
            <person name="Ball S.L."/>
            <person name="Bradley K.W."/>
            <person name="Asai D.J."/>
            <person name="Bowman C.A."/>
            <person name="Russell D.A."/>
            <person name="Pope W.H."/>
            <person name="Jacobs-Sera D."/>
            <person name="Hendrix R.W."/>
            <person name="Hatfull G.F."/>
        </authorList>
    </citation>
    <scope>NUCLEOTIDE SEQUENCE [LARGE SCALE GENOMIC DNA]</scope>
</reference>
<accession>A0A127AWI0</accession>
<protein>
    <submittedName>
        <fullName evidence="1">Uncharacterized protein</fullName>
    </submittedName>
</protein>
<dbReference type="GeneID" id="29125311"/>
<gene>
    <name evidence="1" type="ORF">SP15_144</name>
</gene>
<evidence type="ECO:0000313" key="1">
    <source>
        <dbReference type="EMBL" id="AMM44942.1"/>
    </source>
</evidence>
<keyword evidence="2" id="KW-1185">Reference proteome</keyword>
<organism evidence="1 2">
    <name type="scientific">Bacillus phage SP-15</name>
    <dbReference type="NCBI Taxonomy" id="1792032"/>
    <lineage>
        <taxon>Viruses</taxon>
        <taxon>Duplodnaviria</taxon>
        <taxon>Heunggongvirae</taxon>
        <taxon>Uroviricota</taxon>
        <taxon>Caudoviricetes</taxon>
        <taxon>Thornevirus</taxon>
        <taxon>Thornevirus SP15</taxon>
    </lineage>
</organism>
<dbReference type="RefSeq" id="YP_009302531.1">
    <property type="nucleotide sequence ID" value="NC_031245.1"/>
</dbReference>
<proteinExistence type="predicted"/>
<name>A0A127AWI0_9CAUD</name>
<dbReference type="EMBL" id="KT624200">
    <property type="protein sequence ID" value="AMM44942.1"/>
    <property type="molecule type" value="Genomic_DNA"/>
</dbReference>
<dbReference type="KEGG" id="vg:29125311"/>
<evidence type="ECO:0000313" key="2">
    <source>
        <dbReference type="Proteomes" id="UP000203261"/>
    </source>
</evidence>
<dbReference type="Proteomes" id="UP000203261">
    <property type="component" value="Segment"/>
</dbReference>